<dbReference type="Proteomes" id="UP000694240">
    <property type="component" value="Chromosome 2"/>
</dbReference>
<dbReference type="SUPFAM" id="SSF49599">
    <property type="entry name" value="TRAF domain-like"/>
    <property type="match status" value="2"/>
</dbReference>
<feature type="domain" description="MATH" evidence="2">
    <location>
        <begin position="275"/>
        <end position="407"/>
    </location>
</feature>
<dbReference type="InterPro" id="IPR002083">
    <property type="entry name" value="MATH/TRAF_dom"/>
</dbReference>
<evidence type="ECO:0000313" key="3">
    <source>
        <dbReference type="EMBL" id="KAG7638278.1"/>
    </source>
</evidence>
<sequence>MNNSFRNKIHEQSKENLSDDRHKKSDRTLIVFNRKTPLYFYFFEQVRYITGSIYILIETPSSRNLPIYSNICIPISSHPNTNYRPKKRKKNPPTVYLTTIILIMGLLSLEDTIKEKLKDRKNAHFMLVDGMSKLLTEKVKNCQSLDFQVSGVKWRLVIRLSRGRKDHLSFVLEITDEKCTGSTWDVKFNFKIGIVPQTGPDYCFVLVGHQNEKKRSQGLANFISHTDLKERFLVNDKAGFYAEISDVQPNFPVTRIPRTMGTAERFKLIEFSPKNSRFTWKITQFSSFDGEEHSSYEFTVGPRRWKLVMYPKGNGDGKGNSLSLYLFASDYVTNGPKGGTLAIYKLRVLDQLNRNHCETECRYWFPYNPVNQMDSLWGRPKFLPLEELHKSSRGFLVNDQIYIGVEISIVSTTEYL</sequence>
<evidence type="ECO:0000259" key="2">
    <source>
        <dbReference type="PROSITE" id="PS50144"/>
    </source>
</evidence>
<dbReference type="AlphaFoldDB" id="A0A8T2FQ34"/>
<dbReference type="EMBL" id="JAEFBK010000002">
    <property type="protein sequence ID" value="KAG7638278.1"/>
    <property type="molecule type" value="Genomic_DNA"/>
</dbReference>
<dbReference type="InterPro" id="IPR008974">
    <property type="entry name" value="TRAF-like"/>
</dbReference>
<organism evidence="3 4">
    <name type="scientific">Arabidopsis thaliana x Arabidopsis arenosa</name>
    <dbReference type="NCBI Taxonomy" id="1240361"/>
    <lineage>
        <taxon>Eukaryota</taxon>
        <taxon>Viridiplantae</taxon>
        <taxon>Streptophyta</taxon>
        <taxon>Embryophyta</taxon>
        <taxon>Tracheophyta</taxon>
        <taxon>Spermatophyta</taxon>
        <taxon>Magnoliopsida</taxon>
        <taxon>eudicotyledons</taxon>
        <taxon>Gunneridae</taxon>
        <taxon>Pentapetalae</taxon>
        <taxon>rosids</taxon>
        <taxon>malvids</taxon>
        <taxon>Brassicales</taxon>
        <taxon>Brassicaceae</taxon>
        <taxon>Camelineae</taxon>
        <taxon>Arabidopsis</taxon>
    </lineage>
</organism>
<protein>
    <submittedName>
        <fullName evidence="3">MATH/TRAF domain</fullName>
    </submittedName>
</protein>
<feature type="compositionally biased region" description="Basic and acidic residues" evidence="1">
    <location>
        <begin position="8"/>
        <end position="20"/>
    </location>
</feature>
<dbReference type="PROSITE" id="PS50144">
    <property type="entry name" value="MATH"/>
    <property type="match status" value="2"/>
</dbReference>
<dbReference type="PANTHER" id="PTHR46162:SF40">
    <property type="entry name" value="TRAF-LIKE FAMILY PROTEIN"/>
    <property type="match status" value="1"/>
</dbReference>
<dbReference type="Pfam" id="PF22486">
    <property type="entry name" value="MATH_2"/>
    <property type="match status" value="2"/>
</dbReference>
<feature type="domain" description="MATH" evidence="2">
    <location>
        <begin position="121"/>
        <end position="244"/>
    </location>
</feature>
<dbReference type="SMART" id="SM00061">
    <property type="entry name" value="MATH"/>
    <property type="match status" value="2"/>
</dbReference>
<gene>
    <name evidence="3" type="ORF">ISN45_At02g027320</name>
</gene>
<dbReference type="CDD" id="cd00121">
    <property type="entry name" value="MATH"/>
    <property type="match status" value="2"/>
</dbReference>
<dbReference type="PANTHER" id="PTHR46162">
    <property type="entry name" value="TRAF-LIKE FAMILY PROTEIN"/>
    <property type="match status" value="1"/>
</dbReference>
<accession>A0A8T2FQ34</accession>
<evidence type="ECO:0000256" key="1">
    <source>
        <dbReference type="SAM" id="MobiDB-lite"/>
    </source>
</evidence>
<reference evidence="3 4" key="1">
    <citation type="submission" date="2020-12" db="EMBL/GenBank/DDBJ databases">
        <title>Concerted genomic and epigenomic changes stabilize Arabidopsis allopolyploids.</title>
        <authorList>
            <person name="Chen Z."/>
        </authorList>
    </citation>
    <scope>NUCLEOTIDE SEQUENCE [LARGE SCALE GENOMIC DNA]</scope>
    <source>
        <strain evidence="3">Allo738</strain>
        <tissue evidence="3">Leaf</tissue>
    </source>
</reference>
<dbReference type="Gene3D" id="2.60.210.10">
    <property type="entry name" value="Apoptosis, Tumor Necrosis Factor Receptor Associated Protein 2, Chain A"/>
    <property type="match status" value="2"/>
</dbReference>
<dbReference type="SMR" id="A0A8T2FQ34"/>
<name>A0A8T2FQ34_9BRAS</name>
<feature type="region of interest" description="Disordered" evidence="1">
    <location>
        <begin position="1"/>
        <end position="20"/>
    </location>
</feature>
<evidence type="ECO:0000313" key="4">
    <source>
        <dbReference type="Proteomes" id="UP000694240"/>
    </source>
</evidence>
<proteinExistence type="predicted"/>
<comment type="caution">
    <text evidence="3">The sequence shown here is derived from an EMBL/GenBank/DDBJ whole genome shotgun (WGS) entry which is preliminary data.</text>
</comment>
<keyword evidence="4" id="KW-1185">Reference proteome</keyword>